<dbReference type="KEGG" id="spon:HME9304_01178"/>
<dbReference type="Pfam" id="PF13557">
    <property type="entry name" value="Phenol_MetA_deg"/>
    <property type="match status" value="1"/>
</dbReference>
<sequence>MKNYISAIFLIATAAFYAQETTDESEKWSAGRPDGHAPISVMGDHMHGKGEWMFSYRYMYMNMDELKQGSDNASFNDALANYMVTPTKMPMNMHMLGVMYAPSNKVTLMAMFNYLSMEMDHITRMGGTFTTEANGFGDIQFSILYRFFNKNKQTLHGQFGISIPTGSITESDVTPATAPNEVELPYPMQIGSGTFDPSLALTYLGQNESLSWGSQIRGVFRFGENDREYRYGNHYSLNNWVAVKASDWVSISARLEGLIVGEIEGEDPNLNPMMVITADTNNSGGTFINSGIGINTYVPTGKLKNLRFGVEFGYPLYQDLNGIQLRTKETITFGTQYAF</sequence>
<dbReference type="AlphaFoldDB" id="A0A2Z4LS65"/>
<evidence type="ECO:0000313" key="2">
    <source>
        <dbReference type="Proteomes" id="UP000248536"/>
    </source>
</evidence>
<evidence type="ECO:0008006" key="3">
    <source>
        <dbReference type="Google" id="ProtNLM"/>
    </source>
</evidence>
<dbReference type="OrthoDB" id="5450709at2"/>
<keyword evidence="2" id="KW-1185">Reference proteome</keyword>
<protein>
    <recommendedName>
        <fullName evidence="3">Transporter</fullName>
    </recommendedName>
</protein>
<gene>
    <name evidence="1" type="ORF">HME9304_01178</name>
</gene>
<dbReference type="Proteomes" id="UP000248536">
    <property type="component" value="Chromosome"/>
</dbReference>
<evidence type="ECO:0000313" key="1">
    <source>
        <dbReference type="EMBL" id="AWX44178.1"/>
    </source>
</evidence>
<dbReference type="EMBL" id="CP030104">
    <property type="protein sequence ID" value="AWX44178.1"/>
    <property type="molecule type" value="Genomic_DNA"/>
</dbReference>
<organism evidence="1 2">
    <name type="scientific">Flagellimonas maritima</name>
    <dbReference type="NCBI Taxonomy" id="1383885"/>
    <lineage>
        <taxon>Bacteria</taxon>
        <taxon>Pseudomonadati</taxon>
        <taxon>Bacteroidota</taxon>
        <taxon>Flavobacteriia</taxon>
        <taxon>Flavobacteriales</taxon>
        <taxon>Flavobacteriaceae</taxon>
        <taxon>Flagellimonas</taxon>
    </lineage>
</organism>
<accession>A0A2Z4LS65</accession>
<name>A0A2Z4LS65_9FLAO</name>
<dbReference type="InterPro" id="IPR025737">
    <property type="entry name" value="FApF"/>
</dbReference>
<proteinExistence type="predicted"/>
<dbReference type="RefSeq" id="WP_112377675.1">
    <property type="nucleotide sequence ID" value="NZ_CP030104.1"/>
</dbReference>
<reference evidence="1 2" key="1">
    <citation type="submission" date="2018-06" db="EMBL/GenBank/DDBJ databases">
        <title>Spongiibacterium sp. HME9304 Genome sequencing and assembly.</title>
        <authorList>
            <person name="Kang H."/>
            <person name="Kim H."/>
            <person name="Joh K."/>
        </authorList>
    </citation>
    <scope>NUCLEOTIDE SEQUENCE [LARGE SCALE GENOMIC DNA]</scope>
    <source>
        <strain evidence="1 2">HME9304</strain>
    </source>
</reference>